<dbReference type="EMBL" id="JAKIKU010000001">
    <property type="protein sequence ID" value="MCL1044329.1"/>
    <property type="molecule type" value="Genomic_DNA"/>
</dbReference>
<dbReference type="InterPro" id="IPR016181">
    <property type="entry name" value="Acyl_CoA_acyltransferase"/>
</dbReference>
<dbReference type="SUPFAM" id="SSF55729">
    <property type="entry name" value="Acyl-CoA N-acyltransferases (Nat)"/>
    <property type="match status" value="1"/>
</dbReference>
<dbReference type="InterPro" id="IPR051531">
    <property type="entry name" value="N-acetyltransferase"/>
</dbReference>
<keyword evidence="3" id="KW-1185">Reference proteome</keyword>
<dbReference type="Pfam" id="PF13302">
    <property type="entry name" value="Acetyltransf_3"/>
    <property type="match status" value="1"/>
</dbReference>
<dbReference type="Gene3D" id="3.40.630.30">
    <property type="match status" value="1"/>
</dbReference>
<organism evidence="2 3">
    <name type="scientific">Shewanella electrodiphila</name>
    <dbReference type="NCBI Taxonomy" id="934143"/>
    <lineage>
        <taxon>Bacteria</taxon>
        <taxon>Pseudomonadati</taxon>
        <taxon>Pseudomonadota</taxon>
        <taxon>Gammaproteobacteria</taxon>
        <taxon>Alteromonadales</taxon>
        <taxon>Shewanellaceae</taxon>
        <taxon>Shewanella</taxon>
    </lineage>
</organism>
<gene>
    <name evidence="2" type="ORF">L2737_03135</name>
</gene>
<protein>
    <submittedName>
        <fullName evidence="2">GNAT family N-acetyltransferase</fullName>
    </submittedName>
</protein>
<name>A0ABT0KKM4_9GAMM</name>
<dbReference type="RefSeq" id="WP_248954748.1">
    <property type="nucleotide sequence ID" value="NZ_JAKIKU010000001.1"/>
</dbReference>
<comment type="caution">
    <text evidence="2">The sequence shown here is derived from an EMBL/GenBank/DDBJ whole genome shotgun (WGS) entry which is preliminary data.</text>
</comment>
<evidence type="ECO:0000259" key="1">
    <source>
        <dbReference type="PROSITE" id="PS51186"/>
    </source>
</evidence>
<evidence type="ECO:0000313" key="2">
    <source>
        <dbReference type="EMBL" id="MCL1044329.1"/>
    </source>
</evidence>
<evidence type="ECO:0000313" key="3">
    <source>
        <dbReference type="Proteomes" id="UP001202134"/>
    </source>
</evidence>
<dbReference type="InterPro" id="IPR000182">
    <property type="entry name" value="GNAT_dom"/>
</dbReference>
<dbReference type="PROSITE" id="PS51186">
    <property type="entry name" value="GNAT"/>
    <property type="match status" value="1"/>
</dbReference>
<proteinExistence type="predicted"/>
<dbReference type="PANTHER" id="PTHR43792:SF1">
    <property type="entry name" value="N-ACETYLTRANSFERASE DOMAIN-CONTAINING PROTEIN"/>
    <property type="match status" value="1"/>
</dbReference>
<dbReference type="Proteomes" id="UP001202134">
    <property type="component" value="Unassembled WGS sequence"/>
</dbReference>
<accession>A0ABT0KKM4</accession>
<dbReference type="PANTHER" id="PTHR43792">
    <property type="entry name" value="GNAT FAMILY, PUTATIVE (AFU_ORTHOLOGUE AFUA_3G00765)-RELATED-RELATED"/>
    <property type="match status" value="1"/>
</dbReference>
<feature type="domain" description="N-acetyltransferase" evidence="1">
    <location>
        <begin position="7"/>
        <end position="164"/>
    </location>
</feature>
<sequence length="177" mass="20135">MITTQRLTLREFTLEDAEFIYQLMNSPLYIKFIGDRNIKNRDDAKTFLSTKLIPSYQLHGYGLYAVIRNEDKALVGMCGLVNRDGLEHTDIGFGFLPQYMGMGYGYESARAVMNYANETLSLSPIWAITNLQNTASINLLTKLGLLYQQQILWGDEQEPTLLMSTHEFSSVEISSDK</sequence>
<reference evidence="2 3" key="1">
    <citation type="submission" date="2022-01" db="EMBL/GenBank/DDBJ databases">
        <title>Whole genome-based taxonomy of the Shewanellaceae.</title>
        <authorList>
            <person name="Martin-Rodriguez A.J."/>
        </authorList>
    </citation>
    <scope>NUCLEOTIDE SEQUENCE [LARGE SCALE GENOMIC DNA]</scope>
    <source>
        <strain evidence="2 3">DSM 24955</strain>
    </source>
</reference>